<keyword evidence="2" id="KW-1185">Reference proteome</keyword>
<evidence type="ECO:0008006" key="3">
    <source>
        <dbReference type="Google" id="ProtNLM"/>
    </source>
</evidence>
<accession>A0A3P4B662</accession>
<evidence type="ECO:0000313" key="1">
    <source>
        <dbReference type="EMBL" id="VCU70655.1"/>
    </source>
</evidence>
<proteinExistence type="predicted"/>
<sequence length="126" mass="12975">MVMVSSRKRRLGAGWTGARSVRMLAAWLVLALCVAQWAGVLHEIEHGWSESPAGLAGGPAKAYGHAGHSCVLYAAAALSDGPPALPIVLVPPLASHLPAVLAEAGATPHLAAPRRFLSRAPPQLPA</sequence>
<dbReference type="EMBL" id="UWPJ01000022">
    <property type="protein sequence ID" value="VCU70655.1"/>
    <property type="molecule type" value="Genomic_DNA"/>
</dbReference>
<reference evidence="1 2" key="1">
    <citation type="submission" date="2018-10" db="EMBL/GenBank/DDBJ databases">
        <authorList>
            <person name="Criscuolo A."/>
        </authorList>
    </citation>
    <scope>NUCLEOTIDE SEQUENCE [LARGE SCALE GENOMIC DNA]</scope>
    <source>
        <strain evidence="1">DnA1</strain>
    </source>
</reference>
<dbReference type="Proteomes" id="UP000277294">
    <property type="component" value="Unassembled WGS sequence"/>
</dbReference>
<protein>
    <recommendedName>
        <fullName evidence="3">DUF2946 domain-containing protein</fullName>
    </recommendedName>
</protein>
<organism evidence="1 2">
    <name type="scientific">Pigmentiphaga humi</name>
    <dbReference type="NCBI Taxonomy" id="2478468"/>
    <lineage>
        <taxon>Bacteria</taxon>
        <taxon>Pseudomonadati</taxon>
        <taxon>Pseudomonadota</taxon>
        <taxon>Betaproteobacteria</taxon>
        <taxon>Burkholderiales</taxon>
        <taxon>Alcaligenaceae</taxon>
        <taxon>Pigmentiphaga</taxon>
    </lineage>
</organism>
<dbReference type="AlphaFoldDB" id="A0A3P4B662"/>
<gene>
    <name evidence="1" type="ORF">PIGHUM_02731</name>
</gene>
<evidence type="ECO:0000313" key="2">
    <source>
        <dbReference type="Proteomes" id="UP000277294"/>
    </source>
</evidence>
<name>A0A3P4B662_9BURK</name>